<evidence type="ECO:0000256" key="5">
    <source>
        <dbReference type="ARBA" id="ARBA00023027"/>
    </source>
</evidence>
<keyword evidence="1" id="KW-0285">Flavoprotein</keyword>
<accession>A0A1I0XKS3</accession>
<dbReference type="PANTHER" id="PTHR46091">
    <property type="entry name" value="BLR7054 PROTEIN"/>
    <property type="match status" value="1"/>
</dbReference>
<reference evidence="8" key="1">
    <citation type="submission" date="2016-10" db="EMBL/GenBank/DDBJ databases">
        <authorList>
            <person name="Varghese N."/>
            <person name="Submissions S."/>
        </authorList>
    </citation>
    <scope>NUCLEOTIDE SEQUENCE [LARGE SCALE GENOMIC DNA]</scope>
    <source>
        <strain evidence="8">DSM 21789</strain>
    </source>
</reference>
<dbReference type="PANTHER" id="PTHR46091:SF3">
    <property type="entry name" value="AMINE OXIDASE DOMAIN-CONTAINING PROTEIN"/>
    <property type="match status" value="1"/>
</dbReference>
<name>A0A1I0XKS3_9FLAO</name>
<protein>
    <submittedName>
        <fullName evidence="7">Phytoene dehydrogenase-related protein</fullName>
    </submittedName>
</protein>
<dbReference type="InterPro" id="IPR052206">
    <property type="entry name" value="Retinol_saturase"/>
</dbReference>
<dbReference type="AlphaFoldDB" id="A0A1I0XKS3"/>
<dbReference type="Pfam" id="PF01593">
    <property type="entry name" value="Amino_oxidase"/>
    <property type="match status" value="1"/>
</dbReference>
<organism evidence="7 8">
    <name type="scientific">Flavobacterium swingsii</name>
    <dbReference type="NCBI Taxonomy" id="498292"/>
    <lineage>
        <taxon>Bacteria</taxon>
        <taxon>Pseudomonadati</taxon>
        <taxon>Bacteroidota</taxon>
        <taxon>Flavobacteriia</taxon>
        <taxon>Flavobacteriales</taxon>
        <taxon>Flavobacteriaceae</taxon>
        <taxon>Flavobacterium</taxon>
    </lineage>
</organism>
<dbReference type="SUPFAM" id="SSF51905">
    <property type="entry name" value="FAD/NAD(P)-binding domain"/>
    <property type="match status" value="1"/>
</dbReference>
<gene>
    <name evidence="7" type="ORF">SAMN05660845_1316</name>
</gene>
<evidence type="ECO:0000256" key="2">
    <source>
        <dbReference type="ARBA" id="ARBA00022729"/>
    </source>
</evidence>
<dbReference type="GO" id="GO:0016491">
    <property type="term" value="F:oxidoreductase activity"/>
    <property type="evidence" value="ECO:0007669"/>
    <property type="project" value="InterPro"/>
</dbReference>
<dbReference type="InterPro" id="IPR036188">
    <property type="entry name" value="FAD/NAD-bd_sf"/>
</dbReference>
<evidence type="ECO:0000313" key="8">
    <source>
        <dbReference type="Proteomes" id="UP000199604"/>
    </source>
</evidence>
<dbReference type="RefSeq" id="WP_244148508.1">
    <property type="nucleotide sequence ID" value="NZ_FOJT01000003.1"/>
</dbReference>
<keyword evidence="2" id="KW-0732">Signal</keyword>
<evidence type="ECO:0000256" key="1">
    <source>
        <dbReference type="ARBA" id="ARBA00022630"/>
    </source>
</evidence>
<dbReference type="InterPro" id="IPR002937">
    <property type="entry name" value="Amino_oxidase"/>
</dbReference>
<evidence type="ECO:0000259" key="6">
    <source>
        <dbReference type="Pfam" id="PF01593"/>
    </source>
</evidence>
<sequence length="573" mass="64340">MGSIEGIEIKINLALKKTSKHIMEEFDTIIIGSGAGGLATALCLARAGQKVLVLEQHYVPGGWSHSFTINGQRFSPGVHYMGLVEEGHTTNDLYKGLGIANDLVFFRMNKNGYDHCIINDKKFDLPAGTKNLEASLIKQFPKEEKNIKEYLHLIVKVNEELQLIPTLKGFWQNITVPFRTKHFGKFALFTLKRVIDWHIKDPMLKAVLNSQCGDHGLPPNRASFPVHCSAMNHYLEGGFYPMGGGGGIVKAMTSKIKSHGGLVRTQQSVSKILVKNNKAFGVELADGTQIFAKNVVSNADPSTTYLNLIGEENISKKLNKKLSKTKYSVTSLILFLTLDMDVTKAGIDSGNIWRFQDENIDQHFETLTKGDILSGDEFPALFFSCSTLKDPTSFNGRYYNFEAVTYVDYDSFKQFEGMDDYHCPEYLKFKERIIEKFMNSIEKMIPNAKQHIAQVELGTPKTNQFYINATRGNVYGTEKTLNQVGPFVYKFKTEIDNLYLCGSSTLSHGVTGATYSGVETAARILGCTKNDLLIEDANQKLRIYDAEDETTWPEWINVKRSDKVRTFKEIVNT</sequence>
<dbReference type="EMBL" id="FOJT01000003">
    <property type="protein sequence ID" value="SFB01484.1"/>
    <property type="molecule type" value="Genomic_DNA"/>
</dbReference>
<dbReference type="STRING" id="498292.SAMN05660845_1316"/>
<evidence type="ECO:0000256" key="3">
    <source>
        <dbReference type="ARBA" id="ARBA00022827"/>
    </source>
</evidence>
<keyword evidence="5" id="KW-0520">NAD</keyword>
<evidence type="ECO:0000313" key="7">
    <source>
        <dbReference type="EMBL" id="SFB01484.1"/>
    </source>
</evidence>
<keyword evidence="8" id="KW-1185">Reference proteome</keyword>
<keyword evidence="4" id="KW-0521">NADP</keyword>
<dbReference type="Proteomes" id="UP000199604">
    <property type="component" value="Unassembled WGS sequence"/>
</dbReference>
<dbReference type="Gene3D" id="3.50.50.60">
    <property type="entry name" value="FAD/NAD(P)-binding domain"/>
    <property type="match status" value="2"/>
</dbReference>
<keyword evidence="3" id="KW-0274">FAD</keyword>
<evidence type="ECO:0000256" key="4">
    <source>
        <dbReference type="ARBA" id="ARBA00022857"/>
    </source>
</evidence>
<proteinExistence type="predicted"/>
<feature type="domain" description="Amine oxidase" evidence="6">
    <location>
        <begin position="36"/>
        <end position="525"/>
    </location>
</feature>